<dbReference type="EMBL" id="CAEKDK010000001">
    <property type="protein sequence ID" value="CAB4263477.1"/>
    <property type="molecule type" value="Genomic_DNA"/>
</dbReference>
<dbReference type="AlphaFoldDB" id="A0A6J5TJR6"/>
<dbReference type="Proteomes" id="UP000507222">
    <property type="component" value="Unassembled WGS sequence"/>
</dbReference>
<name>A0A6J5TJR6_PRUAR</name>
<evidence type="ECO:0000313" key="1">
    <source>
        <dbReference type="EMBL" id="CAB4263477.1"/>
    </source>
</evidence>
<accession>A0A6J5TJR6</accession>
<organism evidence="1 2">
    <name type="scientific">Prunus armeniaca</name>
    <name type="common">Apricot</name>
    <name type="synonym">Armeniaca vulgaris</name>
    <dbReference type="NCBI Taxonomy" id="36596"/>
    <lineage>
        <taxon>Eukaryota</taxon>
        <taxon>Viridiplantae</taxon>
        <taxon>Streptophyta</taxon>
        <taxon>Embryophyta</taxon>
        <taxon>Tracheophyta</taxon>
        <taxon>Spermatophyta</taxon>
        <taxon>Magnoliopsida</taxon>
        <taxon>eudicotyledons</taxon>
        <taxon>Gunneridae</taxon>
        <taxon>Pentapetalae</taxon>
        <taxon>rosids</taxon>
        <taxon>fabids</taxon>
        <taxon>Rosales</taxon>
        <taxon>Rosaceae</taxon>
        <taxon>Amygdaloideae</taxon>
        <taxon>Amygdaleae</taxon>
        <taxon>Prunus</taxon>
    </lineage>
</organism>
<evidence type="ECO:0000313" key="2">
    <source>
        <dbReference type="Proteomes" id="UP000507222"/>
    </source>
</evidence>
<reference evidence="1 2" key="1">
    <citation type="submission" date="2020-05" db="EMBL/GenBank/DDBJ databases">
        <authorList>
            <person name="Campoy J."/>
            <person name="Schneeberger K."/>
            <person name="Spophaly S."/>
        </authorList>
    </citation>
    <scope>NUCLEOTIDE SEQUENCE [LARGE SCALE GENOMIC DNA]</scope>
    <source>
        <strain evidence="1">PruArmRojPasFocal</strain>
    </source>
</reference>
<sequence>MGGGWGNSTWKKWYDNCLSDQWKNGSKKKSDVNGREKYYNGRWNIIRKQEGGGGRRNIVHAGNENLA</sequence>
<protein>
    <submittedName>
        <fullName evidence="1">Uncharacterized protein</fullName>
    </submittedName>
</protein>
<gene>
    <name evidence="1" type="ORF">CURHAP_LOCUS3692</name>
</gene>
<proteinExistence type="predicted"/>